<reference evidence="3 4" key="1">
    <citation type="submission" date="2018-09" db="EMBL/GenBank/DDBJ databases">
        <title>Genomic investigation of the strawberry pathogen Phytophthora fragariae indicates pathogenicity is determined by transcriptional variation in three key races.</title>
        <authorList>
            <person name="Adams T.M."/>
            <person name="Armitage A.D."/>
            <person name="Sobczyk M.K."/>
            <person name="Bates H.J."/>
            <person name="Dunwell J.M."/>
            <person name="Nellist C.F."/>
            <person name="Harrison R.J."/>
        </authorList>
    </citation>
    <scope>NUCLEOTIDE SEQUENCE [LARGE SCALE GENOMIC DNA]</scope>
    <source>
        <strain evidence="2 3">SCRP249</strain>
        <strain evidence="1 4">SCRP324</strain>
    </source>
</reference>
<dbReference type="AlphaFoldDB" id="A0A6A3FZ86"/>
<comment type="caution">
    <text evidence="1">The sequence shown here is derived from an EMBL/GenBank/DDBJ whole genome shotgun (WGS) entry which is preliminary data.</text>
</comment>
<accession>A0A6A3FZ86</accession>
<name>A0A6A3FZ86_9STRA</name>
<gene>
    <name evidence="2" type="ORF">PR001_g33289</name>
    <name evidence="1" type="ORF">PR002_g33245</name>
</gene>
<sequence>MTCQFLSRLLGVVSVAHRFQSLLGCLFPTVLAKILSLAKRTLTIRANLRSRHSYSAAFATINSAHNTYCAAPC</sequence>
<evidence type="ECO:0000313" key="4">
    <source>
        <dbReference type="Proteomes" id="UP000435112"/>
    </source>
</evidence>
<dbReference type="EMBL" id="QXFV01011607">
    <property type="protein sequence ID" value="KAE8952449.1"/>
    <property type="molecule type" value="Genomic_DNA"/>
</dbReference>
<proteinExistence type="predicted"/>
<dbReference type="EMBL" id="QXFU01013855">
    <property type="protein sequence ID" value="KAE8950532.1"/>
    <property type="molecule type" value="Genomic_DNA"/>
</dbReference>
<evidence type="ECO:0000313" key="3">
    <source>
        <dbReference type="Proteomes" id="UP000429607"/>
    </source>
</evidence>
<dbReference type="Proteomes" id="UP000435112">
    <property type="component" value="Unassembled WGS sequence"/>
</dbReference>
<dbReference type="Proteomes" id="UP000429607">
    <property type="component" value="Unassembled WGS sequence"/>
</dbReference>
<protein>
    <submittedName>
        <fullName evidence="1">Uncharacterized protein</fullName>
    </submittedName>
</protein>
<evidence type="ECO:0000313" key="1">
    <source>
        <dbReference type="EMBL" id="KAE8950532.1"/>
    </source>
</evidence>
<organism evidence="1 4">
    <name type="scientific">Phytophthora rubi</name>
    <dbReference type="NCBI Taxonomy" id="129364"/>
    <lineage>
        <taxon>Eukaryota</taxon>
        <taxon>Sar</taxon>
        <taxon>Stramenopiles</taxon>
        <taxon>Oomycota</taxon>
        <taxon>Peronosporomycetes</taxon>
        <taxon>Peronosporales</taxon>
        <taxon>Peronosporaceae</taxon>
        <taxon>Phytophthora</taxon>
    </lineage>
</organism>
<evidence type="ECO:0000313" key="2">
    <source>
        <dbReference type="EMBL" id="KAE8952449.1"/>
    </source>
</evidence>